<protein>
    <submittedName>
        <fullName evidence="9">Formate hydrogenlyase subunit 3/multisubunit Na+/H+ antiporter, MnhD subunit</fullName>
    </submittedName>
</protein>
<keyword evidence="3 7" id="KW-0812">Transmembrane</keyword>
<gene>
    <name evidence="9" type="ORF">MetMK1DRAFT_00008560</name>
</gene>
<feature type="transmembrane region" description="Helical" evidence="7">
    <location>
        <begin position="328"/>
        <end position="350"/>
    </location>
</feature>
<dbReference type="InterPro" id="IPR003918">
    <property type="entry name" value="NADH_UbQ_OxRdtase"/>
</dbReference>
<feature type="transmembrane region" description="Helical" evidence="7">
    <location>
        <begin position="57"/>
        <end position="78"/>
    </location>
</feature>
<dbReference type="RefSeq" id="WP_009071021.1">
    <property type="nucleotide sequence ID" value="NZ_JH597761.1"/>
</dbReference>
<feature type="transmembrane region" description="Helical" evidence="7">
    <location>
        <begin position="175"/>
        <end position="195"/>
    </location>
</feature>
<dbReference type="HOGENOM" id="CLU_007100_10_2_2"/>
<dbReference type="GO" id="GO:0005886">
    <property type="term" value="C:plasma membrane"/>
    <property type="evidence" value="ECO:0007669"/>
    <property type="project" value="UniProtKB-SubCell"/>
</dbReference>
<evidence type="ECO:0000313" key="9">
    <source>
        <dbReference type="EMBL" id="EHP70354.1"/>
    </source>
</evidence>
<sequence length="433" mass="47405">MTGLTESFLVIVPLLSNAFIWRIKYASLVSSTLTLILSILTYLNLPVVTPSLYVTRFTWYFLVMVAGVYFTSTLYSALYETPTRERERNYYYFLNTFSASMFFTLIVNNLGLMWVGLEATTISSVLLVTFEGTHEALEAGWRYVILVSTGVTFAFISVILFYYGLHTLQISSILYPHVSLLFTLASVIALMGFGTKAGLFPVNTWLPDAHSEAPPAVSALFSGVLLPVAVYILHVVYSIAPLEPIYSWVSTVSVLIASLMMASQRYYKRLFAYSTIENMSLAVLGVAANSNEGVIILLLSHAFSKAGAFYVSGAILKAVNSKEISEYGLISSPVISTGLLTSSLAVTGAPPFGNFFGEFLILLDVLRSQMVAQFWISLFSLGIAFISVNYHVSRMIFKGGGTFREERRLGALGLLVALASLGIGLYLVMGGLP</sequence>
<dbReference type="STRING" id="671065.MetMK1DRAFT_00008560"/>
<dbReference type="InterPro" id="IPR052175">
    <property type="entry name" value="ComplexI-like_HydComp"/>
</dbReference>
<feature type="transmembrane region" description="Helical" evidence="7">
    <location>
        <begin position="25"/>
        <end position="45"/>
    </location>
</feature>
<dbReference type="Proteomes" id="UP000003980">
    <property type="component" value="Unassembled WGS sequence"/>
</dbReference>
<feature type="transmembrane region" description="Helical" evidence="7">
    <location>
        <begin position="409"/>
        <end position="429"/>
    </location>
</feature>
<evidence type="ECO:0000256" key="4">
    <source>
        <dbReference type="ARBA" id="ARBA00022989"/>
    </source>
</evidence>
<feature type="transmembrane region" description="Helical" evidence="7">
    <location>
        <begin position="143"/>
        <end position="163"/>
    </location>
</feature>
<dbReference type="PANTHER" id="PTHR42682:SF5">
    <property type="entry name" value="HYDROGENASE-4 COMPONENT F"/>
    <property type="match status" value="1"/>
</dbReference>
<feature type="transmembrane region" description="Helical" evidence="7">
    <location>
        <begin position="245"/>
        <end position="263"/>
    </location>
</feature>
<comment type="subcellular location">
    <subcellularLocation>
        <location evidence="1">Cell membrane</location>
        <topology evidence="1">Multi-pass membrane protein</topology>
    </subcellularLocation>
</comment>
<dbReference type="GO" id="GO:0016491">
    <property type="term" value="F:oxidoreductase activity"/>
    <property type="evidence" value="ECO:0007669"/>
    <property type="project" value="UniProtKB-KW"/>
</dbReference>
<keyword evidence="10" id="KW-1185">Reference proteome</keyword>
<keyword evidence="4 7" id="KW-1133">Transmembrane helix</keyword>
<dbReference type="EMBL" id="JH597761">
    <property type="protein sequence ID" value="EHP70354.1"/>
    <property type="molecule type" value="Genomic_DNA"/>
</dbReference>
<dbReference type="Pfam" id="PF00361">
    <property type="entry name" value="Proton_antipo_M"/>
    <property type="match status" value="1"/>
</dbReference>
<evidence type="ECO:0000256" key="6">
    <source>
        <dbReference type="ARBA" id="ARBA00023136"/>
    </source>
</evidence>
<name>H2C283_9CREN</name>
<dbReference type="InterPro" id="IPR001750">
    <property type="entry name" value="ND/Mrp_TM"/>
</dbReference>
<evidence type="ECO:0000256" key="1">
    <source>
        <dbReference type="ARBA" id="ARBA00004651"/>
    </source>
</evidence>
<feature type="transmembrane region" description="Helical" evidence="7">
    <location>
        <begin position="90"/>
        <end position="107"/>
    </location>
</feature>
<evidence type="ECO:0000259" key="8">
    <source>
        <dbReference type="Pfam" id="PF00361"/>
    </source>
</evidence>
<reference evidence="9 10" key="1">
    <citation type="submission" date="2012-01" db="EMBL/GenBank/DDBJ databases">
        <title>Improved High-Quality Draft sequence of Metallosphaera yellowstonensis MK1.</title>
        <authorList>
            <consortium name="US DOE Joint Genome Institute"/>
            <person name="Lucas S."/>
            <person name="Han J."/>
            <person name="Cheng J.-F."/>
            <person name="Goodwin L."/>
            <person name="Pitluck S."/>
            <person name="Peters L."/>
            <person name="Teshima H."/>
            <person name="Detter J.C."/>
            <person name="Han C."/>
            <person name="Tapia R."/>
            <person name="Land M."/>
            <person name="Hauser L."/>
            <person name="Kyrpides N."/>
            <person name="Kozubal M."/>
            <person name="Macur R.E."/>
            <person name="Jay Z."/>
            <person name="Inskeep W."/>
            <person name="Woyke T."/>
        </authorList>
    </citation>
    <scope>NUCLEOTIDE SEQUENCE [LARGE SCALE GENOMIC DNA]</scope>
    <source>
        <strain evidence="9 10">MK1</strain>
    </source>
</reference>
<evidence type="ECO:0000256" key="7">
    <source>
        <dbReference type="SAM" id="Phobius"/>
    </source>
</evidence>
<dbReference type="GO" id="GO:0008137">
    <property type="term" value="F:NADH dehydrogenase (ubiquinone) activity"/>
    <property type="evidence" value="ECO:0007669"/>
    <property type="project" value="InterPro"/>
</dbReference>
<evidence type="ECO:0000256" key="3">
    <source>
        <dbReference type="ARBA" id="ARBA00022692"/>
    </source>
</evidence>
<keyword evidence="2" id="KW-1003">Cell membrane</keyword>
<dbReference type="PRINTS" id="PR01437">
    <property type="entry name" value="NUOXDRDTASE4"/>
</dbReference>
<feature type="transmembrane region" description="Helical" evidence="7">
    <location>
        <begin position="216"/>
        <end position="239"/>
    </location>
</feature>
<evidence type="ECO:0000313" key="10">
    <source>
        <dbReference type="Proteomes" id="UP000003980"/>
    </source>
</evidence>
<evidence type="ECO:0000256" key="2">
    <source>
        <dbReference type="ARBA" id="ARBA00022475"/>
    </source>
</evidence>
<feature type="transmembrane region" description="Helical" evidence="7">
    <location>
        <begin position="370"/>
        <end position="388"/>
    </location>
</feature>
<dbReference type="OrthoDB" id="19089at2157"/>
<evidence type="ECO:0000256" key="5">
    <source>
        <dbReference type="ARBA" id="ARBA00023002"/>
    </source>
</evidence>
<feature type="transmembrane region" description="Helical" evidence="7">
    <location>
        <begin position="294"/>
        <end position="316"/>
    </location>
</feature>
<keyword evidence="5" id="KW-0560">Oxidoreductase</keyword>
<proteinExistence type="predicted"/>
<dbReference type="GO" id="GO:0042773">
    <property type="term" value="P:ATP synthesis coupled electron transport"/>
    <property type="evidence" value="ECO:0007669"/>
    <property type="project" value="InterPro"/>
</dbReference>
<feature type="domain" description="NADH:quinone oxidoreductase/Mrp antiporter transmembrane" evidence="8">
    <location>
        <begin position="108"/>
        <end position="380"/>
    </location>
</feature>
<dbReference type="AlphaFoldDB" id="H2C283"/>
<organism evidence="9 10">
    <name type="scientific">Metallosphaera yellowstonensis MK1</name>
    <dbReference type="NCBI Taxonomy" id="671065"/>
    <lineage>
        <taxon>Archaea</taxon>
        <taxon>Thermoproteota</taxon>
        <taxon>Thermoprotei</taxon>
        <taxon>Sulfolobales</taxon>
        <taxon>Sulfolobaceae</taxon>
        <taxon>Metallosphaera</taxon>
    </lineage>
</organism>
<accession>H2C283</accession>
<dbReference type="NCBIfam" id="NF005042">
    <property type="entry name" value="PRK06458.1-2"/>
    <property type="match status" value="1"/>
</dbReference>
<dbReference type="eggNOG" id="arCOG01537">
    <property type="taxonomic scope" value="Archaea"/>
</dbReference>
<dbReference type="GO" id="GO:0016829">
    <property type="term" value="F:lyase activity"/>
    <property type="evidence" value="ECO:0007669"/>
    <property type="project" value="UniProtKB-KW"/>
</dbReference>
<keyword evidence="9" id="KW-0456">Lyase</keyword>
<keyword evidence="6 7" id="KW-0472">Membrane</keyword>
<dbReference type="PANTHER" id="PTHR42682">
    <property type="entry name" value="HYDROGENASE-4 COMPONENT F"/>
    <property type="match status" value="1"/>
</dbReference>